<keyword evidence="1" id="KW-0732">Signal</keyword>
<gene>
    <name evidence="2" type="ORF">HK12_01090</name>
</gene>
<name>A0A252A513_9PROT</name>
<evidence type="ECO:0000256" key="1">
    <source>
        <dbReference type="SAM" id="SignalP"/>
    </source>
</evidence>
<dbReference type="AlphaFoldDB" id="A0A252A513"/>
<reference evidence="2 3" key="1">
    <citation type="submission" date="2014-06" db="EMBL/GenBank/DDBJ databases">
        <authorList>
            <person name="Ju J."/>
            <person name="Zhang J."/>
        </authorList>
    </citation>
    <scope>NUCLEOTIDE SEQUENCE [LARGE SCALE GENOMIC DNA]</scope>
    <source>
        <strain evidence="2">DmW_045</strain>
    </source>
</reference>
<organism evidence="2 3">
    <name type="scientific">Acetobacter orientalis</name>
    <dbReference type="NCBI Taxonomy" id="146474"/>
    <lineage>
        <taxon>Bacteria</taxon>
        <taxon>Pseudomonadati</taxon>
        <taxon>Pseudomonadota</taxon>
        <taxon>Alphaproteobacteria</taxon>
        <taxon>Acetobacterales</taxon>
        <taxon>Acetobacteraceae</taxon>
        <taxon>Acetobacter</taxon>
    </lineage>
</organism>
<feature type="signal peptide" evidence="1">
    <location>
        <begin position="1"/>
        <end position="23"/>
    </location>
</feature>
<accession>A0A252A513</accession>
<proteinExistence type="predicted"/>
<sequence>MKKCAISFAVCTSVFAFSSQIFAAPMQQGTPLGPIHDNTLTRPYNTESLNNKSLATAHQTNAITEQKIVRLQAIEQSKSADAVIAEGTGLSVPPIAVTPALPENFYGHISR</sequence>
<protein>
    <submittedName>
        <fullName evidence="2">Uncharacterized protein</fullName>
    </submittedName>
</protein>
<dbReference type="EMBL" id="JOMO01000011">
    <property type="protein sequence ID" value="OUI84526.1"/>
    <property type="molecule type" value="Genomic_DNA"/>
</dbReference>
<dbReference type="Proteomes" id="UP000194639">
    <property type="component" value="Unassembled WGS sequence"/>
</dbReference>
<evidence type="ECO:0000313" key="2">
    <source>
        <dbReference type="EMBL" id="OUI84526.1"/>
    </source>
</evidence>
<comment type="caution">
    <text evidence="2">The sequence shown here is derived from an EMBL/GenBank/DDBJ whole genome shotgun (WGS) entry which is preliminary data.</text>
</comment>
<evidence type="ECO:0000313" key="3">
    <source>
        <dbReference type="Proteomes" id="UP000194639"/>
    </source>
</evidence>
<feature type="chain" id="PRO_5012106320" evidence="1">
    <location>
        <begin position="24"/>
        <end position="111"/>
    </location>
</feature>